<organism evidence="2 3">
    <name type="scientific">Teichococcus deserti</name>
    <dbReference type="NCBI Taxonomy" id="1817963"/>
    <lineage>
        <taxon>Bacteria</taxon>
        <taxon>Pseudomonadati</taxon>
        <taxon>Pseudomonadota</taxon>
        <taxon>Alphaproteobacteria</taxon>
        <taxon>Acetobacterales</taxon>
        <taxon>Roseomonadaceae</taxon>
        <taxon>Roseomonas</taxon>
    </lineage>
</organism>
<keyword evidence="3" id="KW-1185">Reference proteome</keyword>
<dbReference type="Proteomes" id="UP000188879">
    <property type="component" value="Unassembled WGS sequence"/>
</dbReference>
<dbReference type="PIRSF" id="PIRSF032131">
    <property type="entry name" value="UCP032131"/>
    <property type="match status" value="1"/>
</dbReference>
<dbReference type="Pfam" id="PF06676">
    <property type="entry name" value="DUF1178"/>
    <property type="match status" value="1"/>
</dbReference>
<evidence type="ECO:0000313" key="3">
    <source>
        <dbReference type="Proteomes" id="UP000188879"/>
    </source>
</evidence>
<dbReference type="InterPro" id="IPR009562">
    <property type="entry name" value="DUF1178"/>
</dbReference>
<protein>
    <submittedName>
        <fullName evidence="2">Uncharacterized protein</fullName>
    </submittedName>
</protein>
<evidence type="ECO:0000256" key="1">
    <source>
        <dbReference type="SAM" id="MobiDB-lite"/>
    </source>
</evidence>
<dbReference type="RefSeq" id="WP_076960258.1">
    <property type="nucleotide sequence ID" value="NZ_MLCO01000350.1"/>
</dbReference>
<feature type="region of interest" description="Disordered" evidence="1">
    <location>
        <begin position="60"/>
        <end position="97"/>
    </location>
</feature>
<dbReference type="EMBL" id="MLCO01000350">
    <property type="protein sequence ID" value="ONG45443.1"/>
    <property type="molecule type" value="Genomic_DNA"/>
</dbReference>
<proteinExistence type="predicted"/>
<accession>A0A1V2GVU7</accession>
<gene>
    <name evidence="2" type="ORF">BKE38_26445</name>
</gene>
<name>A0A1V2GVU7_9PROT</name>
<reference evidence="2 3" key="1">
    <citation type="submission" date="2016-10" db="EMBL/GenBank/DDBJ databases">
        <title>Draft Genome sequence of Roseomonas sp. strain M3.</title>
        <authorList>
            <person name="Subhash Y."/>
            <person name="Lee S."/>
        </authorList>
    </citation>
    <scope>NUCLEOTIDE SEQUENCE [LARGE SCALE GENOMIC DNA]</scope>
    <source>
        <strain evidence="2 3">M3</strain>
    </source>
</reference>
<sequence>MIHYQLRCDQDHSFDGWYKDSAAFEKLAAAHLVECPVCGSDSVTRALMAPAIARTPGVKGRAEAAPLPPAESALVPPQPPAPAPLTAQAGPPGVPQAAAGPMPAQVLALLQKMRAEVERNCDYVGADFAEEARRMHRGESERRGIYGETSEGDAEALQDEGIEIAHLPWVPRADG</sequence>
<feature type="compositionally biased region" description="Low complexity" evidence="1">
    <location>
        <begin position="84"/>
        <end position="97"/>
    </location>
</feature>
<comment type="caution">
    <text evidence="2">The sequence shown here is derived from an EMBL/GenBank/DDBJ whole genome shotgun (WGS) entry which is preliminary data.</text>
</comment>
<evidence type="ECO:0000313" key="2">
    <source>
        <dbReference type="EMBL" id="ONG45443.1"/>
    </source>
</evidence>
<dbReference type="OrthoDB" id="9799894at2"/>
<dbReference type="AlphaFoldDB" id="A0A1V2GVU7"/>